<dbReference type="EMBL" id="BMDI01000002">
    <property type="protein sequence ID" value="GGI19734.1"/>
    <property type="molecule type" value="Genomic_DNA"/>
</dbReference>
<protein>
    <recommendedName>
        <fullName evidence="5">HNH endonuclease</fullName>
    </recommendedName>
</protein>
<reference evidence="4" key="1">
    <citation type="journal article" date="2019" name="Int. J. Syst. Evol. Microbiol.">
        <title>The Global Catalogue of Microorganisms (GCM) 10K type strain sequencing project: providing services to taxonomists for standard genome sequencing and annotation.</title>
        <authorList>
            <consortium name="The Broad Institute Genomics Platform"/>
            <consortium name="The Broad Institute Genome Sequencing Center for Infectious Disease"/>
            <person name="Wu L."/>
            <person name="Ma J."/>
        </authorList>
    </citation>
    <scope>NUCLEOTIDE SEQUENCE [LARGE SCALE GENOMIC DNA]</scope>
    <source>
        <strain evidence="4">CCM 2767</strain>
    </source>
</reference>
<evidence type="ECO:0000313" key="3">
    <source>
        <dbReference type="EMBL" id="GGI19734.1"/>
    </source>
</evidence>
<dbReference type="GO" id="GO:0004519">
    <property type="term" value="F:endonuclease activity"/>
    <property type="evidence" value="ECO:0007669"/>
    <property type="project" value="InterPro"/>
</dbReference>
<proteinExistence type="predicted"/>
<dbReference type="GO" id="GO:0003676">
    <property type="term" value="F:nucleic acid binding"/>
    <property type="evidence" value="ECO:0007669"/>
    <property type="project" value="InterPro"/>
</dbReference>
<dbReference type="InterPro" id="IPR002711">
    <property type="entry name" value="HNH"/>
</dbReference>
<feature type="domain" description="Restriction system protein Mrr-like N-terminal" evidence="2">
    <location>
        <begin position="12"/>
        <end position="84"/>
    </location>
</feature>
<evidence type="ECO:0008006" key="5">
    <source>
        <dbReference type="Google" id="ProtNLM"/>
    </source>
</evidence>
<evidence type="ECO:0000259" key="1">
    <source>
        <dbReference type="Pfam" id="PF01844"/>
    </source>
</evidence>
<dbReference type="Pfam" id="PF14338">
    <property type="entry name" value="Mrr_N"/>
    <property type="match status" value="1"/>
</dbReference>
<keyword evidence="4" id="KW-1185">Reference proteome</keyword>
<dbReference type="Pfam" id="PF01844">
    <property type="entry name" value="HNH"/>
    <property type="match status" value="1"/>
</dbReference>
<name>A0A8J3AYQ0_9BURK</name>
<evidence type="ECO:0000259" key="2">
    <source>
        <dbReference type="Pfam" id="PF14338"/>
    </source>
</evidence>
<dbReference type="InterPro" id="IPR025745">
    <property type="entry name" value="Mrr-like_N_dom"/>
</dbReference>
<dbReference type="InterPro" id="IPR003615">
    <property type="entry name" value="HNH_nuc"/>
</dbReference>
<dbReference type="AlphaFoldDB" id="A0A8J3AYQ0"/>
<dbReference type="GO" id="GO:0008270">
    <property type="term" value="F:zinc ion binding"/>
    <property type="evidence" value="ECO:0007669"/>
    <property type="project" value="InterPro"/>
</dbReference>
<sequence>MAIPSRIEIKQQLIELLKSNGALKTSKVYELLSAQWGLTSSEEKSERGGRPLFQNEIRWARQELVIEGIIDRPFNSGRAIWQLANTTTISPEEYDDEGENYDEGSVKTISVNAYERSKKARNACLKEHGYNCVVCNFNFEKRYGDAGKNCIHVHHLVEISTIGKKYKINPTKDLVPICPNCHYLAHRRKPAYTISELQKMLMENS</sequence>
<dbReference type="CDD" id="cd00085">
    <property type="entry name" value="HNHc"/>
    <property type="match status" value="1"/>
</dbReference>
<organism evidence="3 4">
    <name type="scientific">Oxalicibacterium faecigallinarum</name>
    <dbReference type="NCBI Taxonomy" id="573741"/>
    <lineage>
        <taxon>Bacteria</taxon>
        <taxon>Pseudomonadati</taxon>
        <taxon>Pseudomonadota</taxon>
        <taxon>Betaproteobacteria</taxon>
        <taxon>Burkholderiales</taxon>
        <taxon>Oxalobacteraceae</taxon>
        <taxon>Oxalicibacterium</taxon>
    </lineage>
</organism>
<accession>A0A8J3AYQ0</accession>
<dbReference type="RefSeq" id="WP_188381265.1">
    <property type="nucleotide sequence ID" value="NZ_BMDI01000002.1"/>
</dbReference>
<evidence type="ECO:0000313" key="4">
    <source>
        <dbReference type="Proteomes" id="UP000642180"/>
    </source>
</evidence>
<gene>
    <name evidence="3" type="ORF">GCM10008066_20510</name>
</gene>
<comment type="caution">
    <text evidence="3">The sequence shown here is derived from an EMBL/GenBank/DDBJ whole genome shotgun (WGS) entry which is preliminary data.</text>
</comment>
<feature type="domain" description="HNH" evidence="1">
    <location>
        <begin position="132"/>
        <end position="187"/>
    </location>
</feature>
<dbReference type="Proteomes" id="UP000642180">
    <property type="component" value="Unassembled WGS sequence"/>
</dbReference>